<evidence type="ECO:0000313" key="6">
    <source>
        <dbReference type="EMBL" id="KZO97378.1"/>
    </source>
</evidence>
<evidence type="ECO:0000256" key="3">
    <source>
        <dbReference type="ARBA" id="ARBA00022692"/>
    </source>
</evidence>
<name>A0A167N5Y8_CALVF</name>
<sequence length="309" mass="32061">MSLVSYLVPSFVGLGLSFHGLRRKSLSPPGAVAAFTIGTLSLSSPLRTFGTSLILFYLIGSRATKVGKARKQTLEEGGGVGEGRRGVGQVLVGGGAGVLAAAAWGALYAGDRWPWGYLAPVVHYFGLQQRAFDLVHWSPLGDQLSRALIFLSLGHFATSLGDTLASELGILARSPPLLITTLKPVPPGTNGGVSLPGTLASLLGGALMGVTYAAGLALESPAAREWAELARVVAWGAAAGLAGSFLDSLLGATLQQTVYNEREKKVVTDEAGRKRGEDDKVISGWPVLSNIQVNCITATVTGALLAWLA</sequence>
<dbReference type="Proteomes" id="UP000076738">
    <property type="component" value="Unassembled WGS sequence"/>
</dbReference>
<evidence type="ECO:0000256" key="4">
    <source>
        <dbReference type="ARBA" id="ARBA00022989"/>
    </source>
</evidence>
<dbReference type="OrthoDB" id="30881at2759"/>
<keyword evidence="4" id="KW-1133">Transmembrane helix</keyword>
<proteinExistence type="inferred from homology"/>
<accession>A0A167N5Y8</accession>
<dbReference type="PANTHER" id="PTHR13353">
    <property type="entry name" value="TRANSMEMBRANE PROTEIN 19"/>
    <property type="match status" value="1"/>
</dbReference>
<comment type="subcellular location">
    <subcellularLocation>
        <location evidence="1">Membrane</location>
        <topology evidence="1">Multi-pass membrane protein</topology>
    </subcellularLocation>
</comment>
<comment type="similarity">
    <text evidence="2">Belongs to the TMEM19 family.</text>
</comment>
<keyword evidence="3" id="KW-0812">Transmembrane</keyword>
<dbReference type="GO" id="GO:0016020">
    <property type="term" value="C:membrane"/>
    <property type="evidence" value="ECO:0007669"/>
    <property type="project" value="UniProtKB-SubCell"/>
</dbReference>
<evidence type="ECO:0000313" key="7">
    <source>
        <dbReference type="Proteomes" id="UP000076738"/>
    </source>
</evidence>
<evidence type="ECO:0008006" key="8">
    <source>
        <dbReference type="Google" id="ProtNLM"/>
    </source>
</evidence>
<dbReference type="InterPro" id="IPR002794">
    <property type="entry name" value="DUF92_TMEM19"/>
</dbReference>
<dbReference type="EMBL" id="KV417280">
    <property type="protein sequence ID" value="KZO97378.1"/>
    <property type="molecule type" value="Genomic_DNA"/>
</dbReference>
<dbReference type="STRING" id="1330018.A0A167N5Y8"/>
<gene>
    <name evidence="6" type="ORF">CALVIDRAFT_563161</name>
</gene>
<dbReference type="PANTHER" id="PTHR13353:SF5">
    <property type="entry name" value="TRANSMEMBRANE PROTEIN 19"/>
    <property type="match status" value="1"/>
</dbReference>
<dbReference type="Pfam" id="PF01940">
    <property type="entry name" value="DUF92"/>
    <property type="match status" value="1"/>
</dbReference>
<reference evidence="6 7" key="1">
    <citation type="journal article" date="2016" name="Mol. Biol. Evol.">
        <title>Comparative Genomics of Early-Diverging Mushroom-Forming Fungi Provides Insights into the Origins of Lignocellulose Decay Capabilities.</title>
        <authorList>
            <person name="Nagy L.G."/>
            <person name="Riley R."/>
            <person name="Tritt A."/>
            <person name="Adam C."/>
            <person name="Daum C."/>
            <person name="Floudas D."/>
            <person name="Sun H."/>
            <person name="Yadav J.S."/>
            <person name="Pangilinan J."/>
            <person name="Larsson K.H."/>
            <person name="Matsuura K."/>
            <person name="Barry K."/>
            <person name="Labutti K."/>
            <person name="Kuo R."/>
            <person name="Ohm R.A."/>
            <person name="Bhattacharya S.S."/>
            <person name="Shirouzu T."/>
            <person name="Yoshinaga Y."/>
            <person name="Martin F.M."/>
            <person name="Grigoriev I.V."/>
            <person name="Hibbett D.S."/>
        </authorList>
    </citation>
    <scope>NUCLEOTIDE SEQUENCE [LARGE SCALE GENOMIC DNA]</scope>
    <source>
        <strain evidence="6 7">TUFC12733</strain>
    </source>
</reference>
<keyword evidence="7" id="KW-1185">Reference proteome</keyword>
<keyword evidence="5" id="KW-0472">Membrane</keyword>
<evidence type="ECO:0000256" key="2">
    <source>
        <dbReference type="ARBA" id="ARBA00009012"/>
    </source>
</evidence>
<evidence type="ECO:0000256" key="1">
    <source>
        <dbReference type="ARBA" id="ARBA00004141"/>
    </source>
</evidence>
<dbReference type="AlphaFoldDB" id="A0A167N5Y8"/>
<organism evidence="6 7">
    <name type="scientific">Calocera viscosa (strain TUFC12733)</name>
    <dbReference type="NCBI Taxonomy" id="1330018"/>
    <lineage>
        <taxon>Eukaryota</taxon>
        <taxon>Fungi</taxon>
        <taxon>Dikarya</taxon>
        <taxon>Basidiomycota</taxon>
        <taxon>Agaricomycotina</taxon>
        <taxon>Dacrymycetes</taxon>
        <taxon>Dacrymycetales</taxon>
        <taxon>Dacrymycetaceae</taxon>
        <taxon>Calocera</taxon>
    </lineage>
</organism>
<evidence type="ECO:0000256" key="5">
    <source>
        <dbReference type="ARBA" id="ARBA00023136"/>
    </source>
</evidence>
<protein>
    <recommendedName>
        <fullName evidence="8">DUF92-domain-containing protein</fullName>
    </recommendedName>
</protein>